<dbReference type="InterPro" id="IPR036570">
    <property type="entry name" value="HORMA_dom_sf"/>
</dbReference>
<feature type="domain" description="HORMA" evidence="7">
    <location>
        <begin position="50"/>
        <end position="279"/>
    </location>
</feature>
<feature type="region of interest" description="Disordered" evidence="6">
    <location>
        <begin position="617"/>
        <end position="685"/>
    </location>
</feature>
<evidence type="ECO:0000256" key="4">
    <source>
        <dbReference type="ARBA" id="ARBA00023242"/>
    </source>
</evidence>
<sequence>MPPRRQARQQAQEARTATSTKTEATTLRSFAGIQTATATATETEQAIDAKQSTAVVQTLLHGSISSLLWFRKLLPVSCFVDQSYAAVNSYQTYEEYAASIGEQASSAERDPHVFKSLKRGRSTRADRLLTWLEGAVFDALSQGFLRSMHISIAENPHQLENLLELYKFTFKYKSPVPGSSHAFSDVEMTSPGGNQVTAKRARSAMADFVQKLINMCGTVPDLPDSRFLTMHLFYNEKRPKGYQPEGFAVCTDHAINFPVPMQTTRFKTDAGFHAVYLEVSHLAFSDVDDQEWPATIPGNLLYKYPASRLYEINPTSSNLGDKESQTRYTPGDSHPMEDVETTTEIMAQVSHPTSRRGDDGAESHQSSPSTADYLDLDLPIRTNMREATTSSNASTPFPEDLATRDMIQKMLQPSVLQNDTQDLQVESTQAPALQLSQTTIQQLELRRSIISPQRPTSFIQGRSSPGALSDNVDKVACQCGWDGEEDGLIHCDFCETWQHLHCYGYKGLADTRIPRTHACYQCLLQGREDVVLRQLCNLAQLRRIVNLLEGQDFSSMQQLDKETHCDLQTATKSVQYLRKVGLVTQGKRIALVRSEANIRRVEAEYFDPSFKIAHHLSLPPSPNNTFQPATTATQNSKVAGGGDSQVGSPSHRYPRRSRNNLPSEASDVATPMPSRAQRKRTRELDVIVDANASNSKRRMTTSLQSLAIDFGSLMTPPSAGRS</sequence>
<dbReference type="Proteomes" id="UP000799757">
    <property type="component" value="Unassembled WGS sequence"/>
</dbReference>
<dbReference type="GO" id="GO:0007130">
    <property type="term" value="P:synaptonemal complex assembly"/>
    <property type="evidence" value="ECO:0007669"/>
    <property type="project" value="TreeGrafter"/>
</dbReference>
<evidence type="ECO:0000256" key="1">
    <source>
        <dbReference type="ARBA" id="ARBA00004123"/>
    </source>
</evidence>
<evidence type="ECO:0000256" key="2">
    <source>
        <dbReference type="ARBA" id="ARBA00004286"/>
    </source>
</evidence>
<keyword evidence="5" id="KW-0469">Meiosis</keyword>
<evidence type="ECO:0000313" key="8">
    <source>
        <dbReference type="EMBL" id="KAF2798490.1"/>
    </source>
</evidence>
<feature type="compositionally biased region" description="Low complexity" evidence="6">
    <location>
        <begin position="8"/>
        <end position="22"/>
    </location>
</feature>
<dbReference type="GO" id="GO:0051598">
    <property type="term" value="P:meiotic recombination checkpoint signaling"/>
    <property type="evidence" value="ECO:0007669"/>
    <property type="project" value="TreeGrafter"/>
</dbReference>
<proteinExistence type="predicted"/>
<evidence type="ECO:0000259" key="7">
    <source>
        <dbReference type="PROSITE" id="PS50815"/>
    </source>
</evidence>
<dbReference type="GO" id="GO:0005634">
    <property type="term" value="C:nucleus"/>
    <property type="evidence" value="ECO:0007669"/>
    <property type="project" value="UniProtKB-SubCell"/>
</dbReference>
<name>A0A6A6XPY7_9PLEO</name>
<reference evidence="8" key="1">
    <citation type="journal article" date="2020" name="Stud. Mycol.">
        <title>101 Dothideomycetes genomes: a test case for predicting lifestyles and emergence of pathogens.</title>
        <authorList>
            <person name="Haridas S."/>
            <person name="Albert R."/>
            <person name="Binder M."/>
            <person name="Bloem J."/>
            <person name="Labutti K."/>
            <person name="Salamov A."/>
            <person name="Andreopoulos B."/>
            <person name="Baker S."/>
            <person name="Barry K."/>
            <person name="Bills G."/>
            <person name="Bluhm B."/>
            <person name="Cannon C."/>
            <person name="Castanera R."/>
            <person name="Culley D."/>
            <person name="Daum C."/>
            <person name="Ezra D."/>
            <person name="Gonzalez J."/>
            <person name="Henrissat B."/>
            <person name="Kuo A."/>
            <person name="Liang C."/>
            <person name="Lipzen A."/>
            <person name="Lutzoni F."/>
            <person name="Magnuson J."/>
            <person name="Mondo S."/>
            <person name="Nolan M."/>
            <person name="Ohm R."/>
            <person name="Pangilinan J."/>
            <person name="Park H.-J."/>
            <person name="Ramirez L."/>
            <person name="Alfaro M."/>
            <person name="Sun H."/>
            <person name="Tritt A."/>
            <person name="Yoshinaga Y."/>
            <person name="Zwiers L.-H."/>
            <person name="Turgeon B."/>
            <person name="Goodwin S."/>
            <person name="Spatafora J."/>
            <person name="Crous P."/>
            <person name="Grigoriev I."/>
        </authorList>
    </citation>
    <scope>NUCLEOTIDE SEQUENCE</scope>
    <source>
        <strain evidence="8">CBS 109.77</strain>
    </source>
</reference>
<evidence type="ECO:0000256" key="5">
    <source>
        <dbReference type="ARBA" id="ARBA00023254"/>
    </source>
</evidence>
<feature type="region of interest" description="Disordered" evidence="6">
    <location>
        <begin position="313"/>
        <end position="375"/>
    </location>
</feature>
<dbReference type="SUPFAM" id="SSF57903">
    <property type="entry name" value="FYVE/PHD zinc finger"/>
    <property type="match status" value="1"/>
</dbReference>
<dbReference type="InterPro" id="IPR003511">
    <property type="entry name" value="HORMA_dom"/>
</dbReference>
<gene>
    <name evidence="8" type="ORF">K505DRAFT_371700</name>
</gene>
<evidence type="ECO:0000256" key="3">
    <source>
        <dbReference type="ARBA" id="ARBA00022454"/>
    </source>
</evidence>
<dbReference type="AlphaFoldDB" id="A0A6A6XPY7"/>
<dbReference type="PANTHER" id="PTHR48225:SF7">
    <property type="entry name" value="MEIOSIS-SPECIFIC PROTEIN HOP1"/>
    <property type="match status" value="1"/>
</dbReference>
<protein>
    <recommendedName>
        <fullName evidence="7">HORMA domain-containing protein</fullName>
    </recommendedName>
</protein>
<keyword evidence="4" id="KW-0539">Nucleus</keyword>
<keyword evidence="3" id="KW-0158">Chromosome</keyword>
<dbReference type="PANTHER" id="PTHR48225">
    <property type="entry name" value="HORMA DOMAIN-CONTAINING PROTEIN 1"/>
    <property type="match status" value="1"/>
</dbReference>
<accession>A0A6A6XPY7</accession>
<dbReference type="Gene3D" id="3.30.900.10">
    <property type="entry name" value="HORMA domain"/>
    <property type="match status" value="1"/>
</dbReference>
<evidence type="ECO:0000313" key="9">
    <source>
        <dbReference type="Proteomes" id="UP000799757"/>
    </source>
</evidence>
<dbReference type="OrthoDB" id="1928087at2759"/>
<organism evidence="8 9">
    <name type="scientific">Melanomma pulvis-pyrius CBS 109.77</name>
    <dbReference type="NCBI Taxonomy" id="1314802"/>
    <lineage>
        <taxon>Eukaryota</taxon>
        <taxon>Fungi</taxon>
        <taxon>Dikarya</taxon>
        <taxon>Ascomycota</taxon>
        <taxon>Pezizomycotina</taxon>
        <taxon>Dothideomycetes</taxon>
        <taxon>Pleosporomycetidae</taxon>
        <taxon>Pleosporales</taxon>
        <taxon>Melanommataceae</taxon>
        <taxon>Melanomma</taxon>
    </lineage>
</organism>
<dbReference type="SUPFAM" id="SSF56019">
    <property type="entry name" value="The spindle assembly checkpoint protein mad2"/>
    <property type="match status" value="1"/>
</dbReference>
<dbReference type="GO" id="GO:0005694">
    <property type="term" value="C:chromosome"/>
    <property type="evidence" value="ECO:0007669"/>
    <property type="project" value="UniProtKB-SubCell"/>
</dbReference>
<keyword evidence="9" id="KW-1185">Reference proteome</keyword>
<dbReference type="Pfam" id="PF02301">
    <property type="entry name" value="HORMA"/>
    <property type="match status" value="1"/>
</dbReference>
<dbReference type="Gene3D" id="3.30.40.10">
    <property type="entry name" value="Zinc/RING finger domain, C3HC4 (zinc finger)"/>
    <property type="match status" value="1"/>
</dbReference>
<feature type="region of interest" description="Disordered" evidence="6">
    <location>
        <begin position="1"/>
        <end position="22"/>
    </location>
</feature>
<feature type="compositionally biased region" description="Polar residues" evidence="6">
    <location>
        <begin position="623"/>
        <end position="637"/>
    </location>
</feature>
<dbReference type="InterPro" id="IPR051294">
    <property type="entry name" value="HORMA_MeioticProgression"/>
</dbReference>
<dbReference type="PROSITE" id="PS50815">
    <property type="entry name" value="HORMA"/>
    <property type="match status" value="1"/>
</dbReference>
<evidence type="ECO:0000256" key="6">
    <source>
        <dbReference type="SAM" id="MobiDB-lite"/>
    </source>
</evidence>
<dbReference type="EMBL" id="MU001783">
    <property type="protein sequence ID" value="KAF2798490.1"/>
    <property type="molecule type" value="Genomic_DNA"/>
</dbReference>
<dbReference type="InterPro" id="IPR011011">
    <property type="entry name" value="Znf_FYVE_PHD"/>
</dbReference>
<dbReference type="InterPro" id="IPR013083">
    <property type="entry name" value="Znf_RING/FYVE/PHD"/>
</dbReference>
<comment type="subcellular location">
    <subcellularLocation>
        <location evidence="2">Chromosome</location>
    </subcellularLocation>
    <subcellularLocation>
        <location evidence="1">Nucleus</location>
    </subcellularLocation>
</comment>